<proteinExistence type="predicted"/>
<reference evidence="3" key="1">
    <citation type="submission" date="2019-09" db="EMBL/GenBank/DDBJ databases">
        <title>Mumia zhuanghuii sp. nov. isolated from the intestinal contents of plateau pika (Ochotona curzoniae) in the Qinghai-Tibet plateau of China.</title>
        <authorList>
            <person name="Tian Z."/>
        </authorList>
    </citation>
    <scope>NUCLEOTIDE SEQUENCE [LARGE SCALE GENOMIC DNA]</scope>
    <source>
        <strain evidence="3">L-031</strain>
    </source>
</reference>
<dbReference type="AlphaFoldDB" id="A0A5J6L1F6"/>
<keyword evidence="1" id="KW-0812">Transmembrane</keyword>
<keyword evidence="1" id="KW-0472">Membrane</keyword>
<feature type="transmembrane region" description="Helical" evidence="1">
    <location>
        <begin position="52"/>
        <end position="74"/>
    </location>
</feature>
<sequence>MATATRNGVLAVVVAVLLLLSGVAVALGVDTSLAANGTPDAVPTPGLADPTLVWVARALLVLAVAWVVIGMVAARTRLVRRPGAAGARAAWLASTRPWRARESTLGMLPLDRWLMILVPGALLVATRAVQTALLGWVDLVVALGGWLVFATVVRLLIRQRSPWPVIAAVGGVVVLRCVLALMAVSIAGPAPFWSEFWTDAAVRWAYLVPSVALAAWAFVAAIWSLVAQFGRRQAWGMVLAGLGAGLAVPSAFIGIAGMRAVADAWSGQLPGIRPDVAAVLGDASGAWWAVAVGVLMLAVGLALRLVRARDTDPASPWR</sequence>
<keyword evidence="3" id="KW-1185">Reference proteome</keyword>
<feature type="transmembrane region" description="Helical" evidence="1">
    <location>
        <begin position="204"/>
        <end position="226"/>
    </location>
</feature>
<dbReference type="Proteomes" id="UP000325516">
    <property type="component" value="Chromosome"/>
</dbReference>
<feature type="transmembrane region" description="Helical" evidence="1">
    <location>
        <begin position="139"/>
        <end position="157"/>
    </location>
</feature>
<dbReference type="RefSeq" id="WP_150923890.1">
    <property type="nucleotide sequence ID" value="NZ_CP044232.1"/>
</dbReference>
<evidence type="ECO:0000256" key="1">
    <source>
        <dbReference type="SAM" id="Phobius"/>
    </source>
</evidence>
<accession>A0A5J6L1F6</accession>
<dbReference type="KEGG" id="mlz:F6J85_03770"/>
<feature type="transmembrane region" description="Helical" evidence="1">
    <location>
        <begin position="238"/>
        <end position="261"/>
    </location>
</feature>
<gene>
    <name evidence="2" type="ORF">F6J85_03770</name>
</gene>
<organism evidence="2 3">
    <name type="scientific">Microbacterium lushaniae</name>
    <dbReference type="NCBI Taxonomy" id="2614639"/>
    <lineage>
        <taxon>Bacteria</taxon>
        <taxon>Bacillati</taxon>
        <taxon>Actinomycetota</taxon>
        <taxon>Actinomycetes</taxon>
        <taxon>Micrococcales</taxon>
        <taxon>Microbacteriaceae</taxon>
        <taxon>Microbacterium</taxon>
    </lineage>
</organism>
<evidence type="ECO:0000313" key="2">
    <source>
        <dbReference type="EMBL" id="QEW02300.1"/>
    </source>
</evidence>
<dbReference type="EMBL" id="CP044232">
    <property type="protein sequence ID" value="QEW02300.1"/>
    <property type="molecule type" value="Genomic_DNA"/>
</dbReference>
<feature type="transmembrane region" description="Helical" evidence="1">
    <location>
        <begin position="164"/>
        <end position="184"/>
    </location>
</feature>
<protein>
    <submittedName>
        <fullName evidence="2">Uncharacterized protein</fullName>
    </submittedName>
</protein>
<name>A0A5J6L1F6_9MICO</name>
<evidence type="ECO:0000313" key="3">
    <source>
        <dbReference type="Proteomes" id="UP000325516"/>
    </source>
</evidence>
<keyword evidence="1" id="KW-1133">Transmembrane helix</keyword>
<feature type="transmembrane region" description="Helical" evidence="1">
    <location>
        <begin position="113"/>
        <end position="133"/>
    </location>
</feature>
<feature type="transmembrane region" description="Helical" evidence="1">
    <location>
        <begin position="286"/>
        <end position="306"/>
    </location>
</feature>